<evidence type="ECO:0000313" key="2">
    <source>
        <dbReference type="EMBL" id="VDI52005.1"/>
    </source>
</evidence>
<proteinExistence type="predicted"/>
<accession>A0A8B6FQ30</accession>
<feature type="compositionally biased region" description="Polar residues" evidence="1">
    <location>
        <begin position="71"/>
        <end position="88"/>
    </location>
</feature>
<dbReference type="EMBL" id="UYJE01007124">
    <property type="protein sequence ID" value="VDI52005.1"/>
    <property type="molecule type" value="Genomic_DNA"/>
</dbReference>
<reference evidence="2" key="1">
    <citation type="submission" date="2018-11" db="EMBL/GenBank/DDBJ databases">
        <authorList>
            <person name="Alioto T."/>
            <person name="Alioto T."/>
        </authorList>
    </citation>
    <scope>NUCLEOTIDE SEQUENCE</scope>
</reference>
<sequence>MWKVLPDMHRGIVQHKHMKEDWFSNFYVLHRVILRRNHQYESRSMMGTIQPRCDTKSERMVIRRKHKHSYQSRAHTPPIQQLSMTRYQ</sequence>
<name>A0A8B6FQ30_MYTGA</name>
<feature type="non-terminal residue" evidence="2">
    <location>
        <position position="1"/>
    </location>
</feature>
<evidence type="ECO:0000313" key="3">
    <source>
        <dbReference type="Proteomes" id="UP000596742"/>
    </source>
</evidence>
<keyword evidence="3" id="KW-1185">Reference proteome</keyword>
<dbReference type="Proteomes" id="UP000596742">
    <property type="component" value="Unassembled WGS sequence"/>
</dbReference>
<dbReference type="AlphaFoldDB" id="A0A8B6FQ30"/>
<evidence type="ECO:0000256" key="1">
    <source>
        <dbReference type="SAM" id="MobiDB-lite"/>
    </source>
</evidence>
<gene>
    <name evidence="2" type="ORF">MGAL_10B077773</name>
</gene>
<organism evidence="2 3">
    <name type="scientific">Mytilus galloprovincialis</name>
    <name type="common">Mediterranean mussel</name>
    <dbReference type="NCBI Taxonomy" id="29158"/>
    <lineage>
        <taxon>Eukaryota</taxon>
        <taxon>Metazoa</taxon>
        <taxon>Spiralia</taxon>
        <taxon>Lophotrochozoa</taxon>
        <taxon>Mollusca</taxon>
        <taxon>Bivalvia</taxon>
        <taxon>Autobranchia</taxon>
        <taxon>Pteriomorphia</taxon>
        <taxon>Mytilida</taxon>
        <taxon>Mytiloidea</taxon>
        <taxon>Mytilidae</taxon>
        <taxon>Mytilinae</taxon>
        <taxon>Mytilus</taxon>
    </lineage>
</organism>
<feature type="region of interest" description="Disordered" evidence="1">
    <location>
        <begin position="65"/>
        <end position="88"/>
    </location>
</feature>
<comment type="caution">
    <text evidence="2">The sequence shown here is derived from an EMBL/GenBank/DDBJ whole genome shotgun (WGS) entry which is preliminary data.</text>
</comment>
<protein>
    <submittedName>
        <fullName evidence="2">Uncharacterized protein</fullName>
    </submittedName>
</protein>